<evidence type="ECO:0000313" key="2">
    <source>
        <dbReference type="Proteomes" id="UP000006695"/>
    </source>
</evidence>
<dbReference type="EMBL" id="CP000698">
    <property type="protein sequence ID" value="ABQ24837.1"/>
    <property type="molecule type" value="Genomic_DNA"/>
</dbReference>
<keyword evidence="2" id="KW-1185">Reference proteome</keyword>
<dbReference type="HOGENOM" id="CLU_112039_3_0_7"/>
<sequence length="166" mass="18635">MIHRVLHKRRLLMGLLWLILLSSFCQIAFASSEYRLSKGQTLYVPVYSNIFSAPKKVPFNLATILSIRNTDMSNPINIIAADYYDTKGKLVRKYYQKSITLAPLESTDIFIPEEDTTGGTGANFIVKWNSQKEVNVPIIESVMIGMKSGQGISFVSPGQEIKETAR</sequence>
<dbReference type="RefSeq" id="WP_011937562.1">
    <property type="nucleotide sequence ID" value="NC_009483.1"/>
</dbReference>
<dbReference type="Proteomes" id="UP000006695">
    <property type="component" value="Chromosome"/>
</dbReference>
<dbReference type="Pfam" id="PF11322">
    <property type="entry name" value="DUF3124"/>
    <property type="match status" value="1"/>
</dbReference>
<dbReference type="KEGG" id="gur:Gura_0625"/>
<name>A5GC54_GEOUR</name>
<evidence type="ECO:0008006" key="3">
    <source>
        <dbReference type="Google" id="ProtNLM"/>
    </source>
</evidence>
<dbReference type="AlphaFoldDB" id="A5GC54"/>
<dbReference type="STRING" id="351605.Gura_0625"/>
<dbReference type="InterPro" id="IPR021471">
    <property type="entry name" value="DUF3124"/>
</dbReference>
<proteinExistence type="predicted"/>
<evidence type="ECO:0000313" key="1">
    <source>
        <dbReference type="EMBL" id="ABQ24837.1"/>
    </source>
</evidence>
<accession>A5GC54</accession>
<protein>
    <recommendedName>
        <fullName evidence="3">DUF3124 domain-containing protein</fullName>
    </recommendedName>
</protein>
<reference evidence="1 2" key="1">
    <citation type="submission" date="2007-05" db="EMBL/GenBank/DDBJ databases">
        <title>Complete sequence of Geobacter uraniireducens Rf4.</title>
        <authorList>
            <consortium name="US DOE Joint Genome Institute"/>
            <person name="Copeland A."/>
            <person name="Lucas S."/>
            <person name="Lapidus A."/>
            <person name="Barry K."/>
            <person name="Detter J.C."/>
            <person name="Glavina del Rio T."/>
            <person name="Hammon N."/>
            <person name="Israni S."/>
            <person name="Dalin E."/>
            <person name="Tice H."/>
            <person name="Pitluck S."/>
            <person name="Chertkov O."/>
            <person name="Brettin T."/>
            <person name="Bruce D."/>
            <person name="Han C."/>
            <person name="Schmutz J."/>
            <person name="Larimer F."/>
            <person name="Land M."/>
            <person name="Hauser L."/>
            <person name="Kyrpides N."/>
            <person name="Mikhailova N."/>
            <person name="Shelobolina E."/>
            <person name="Aklujkar M."/>
            <person name="Lovley D."/>
            <person name="Richardson P."/>
        </authorList>
    </citation>
    <scope>NUCLEOTIDE SEQUENCE [LARGE SCALE GENOMIC DNA]</scope>
    <source>
        <strain evidence="1 2">Rf4</strain>
    </source>
</reference>
<organism evidence="1 2">
    <name type="scientific">Geotalea uraniireducens (strain Rf4)</name>
    <name type="common">Geobacter uraniireducens</name>
    <dbReference type="NCBI Taxonomy" id="351605"/>
    <lineage>
        <taxon>Bacteria</taxon>
        <taxon>Pseudomonadati</taxon>
        <taxon>Thermodesulfobacteriota</taxon>
        <taxon>Desulfuromonadia</taxon>
        <taxon>Geobacterales</taxon>
        <taxon>Geobacteraceae</taxon>
        <taxon>Geotalea</taxon>
    </lineage>
</organism>
<dbReference type="OrthoDB" id="283474at2"/>
<gene>
    <name evidence="1" type="ordered locus">Gura_0625</name>
</gene>